<dbReference type="RefSeq" id="XP_030982442.1">
    <property type="nucleotide sequence ID" value="XM_031125392.1"/>
</dbReference>
<evidence type="ECO:0000313" key="4">
    <source>
        <dbReference type="RefSeq" id="XP_030982442.1"/>
    </source>
</evidence>
<gene>
    <name evidence="4" type="ORF">PgNI_05359</name>
</gene>
<dbReference type="Gene3D" id="3.50.4.10">
    <property type="entry name" value="Hepatocyte Growth Factor"/>
    <property type="match status" value="1"/>
</dbReference>
<dbReference type="Proteomes" id="UP000515153">
    <property type="component" value="Chromosome I"/>
</dbReference>
<dbReference type="GeneID" id="41960301"/>
<keyword evidence="2" id="KW-0472">Membrane</keyword>
<proteinExistence type="predicted"/>
<sequence length="297" mass="31168">MNQASRETGDMTPVFYDPYHPANNTMKEVVAPDHAEVNRSNLADLEPVSQAGVNGSADWGFSPSKSPNMAGAIQKPWKSEEMQSSAGKERKICGISLATFVLAIALVILLLAAAVGGGVGGSMAASTARELDECKTNLNQLSPSPTTSQPPSSSSSPTGDAAKCDNKTMIEIGPNGGMVMPRQQVTVELDCPSINNSQRYPSIGGQQWDFKISCAVDYKGNDIGGAVAYSLDDCIWACAAMNSFAKNDTCRAVTFHAALSDSVARNQINCFLKNGVSNRETGKGLLVAGATLAGRTP</sequence>
<feature type="compositionally biased region" description="Low complexity" evidence="1">
    <location>
        <begin position="142"/>
        <end position="158"/>
    </location>
</feature>
<dbReference type="AlphaFoldDB" id="A0A6P8B5I5"/>
<evidence type="ECO:0008006" key="5">
    <source>
        <dbReference type="Google" id="ProtNLM"/>
    </source>
</evidence>
<reference evidence="4" key="3">
    <citation type="submission" date="2025-08" db="UniProtKB">
        <authorList>
            <consortium name="RefSeq"/>
        </authorList>
    </citation>
    <scope>IDENTIFICATION</scope>
    <source>
        <strain evidence="4">NI907</strain>
    </source>
</reference>
<dbReference type="KEGG" id="pgri:PgNI_05359"/>
<dbReference type="OrthoDB" id="5358884at2759"/>
<feature type="region of interest" description="Disordered" evidence="1">
    <location>
        <begin position="54"/>
        <end position="73"/>
    </location>
</feature>
<keyword evidence="2" id="KW-0812">Transmembrane</keyword>
<feature type="transmembrane region" description="Helical" evidence="2">
    <location>
        <begin position="92"/>
        <end position="115"/>
    </location>
</feature>
<feature type="region of interest" description="Disordered" evidence="1">
    <location>
        <begin position="137"/>
        <end position="164"/>
    </location>
</feature>
<keyword evidence="3" id="KW-1185">Reference proteome</keyword>
<evidence type="ECO:0000313" key="3">
    <source>
        <dbReference type="Proteomes" id="UP000515153"/>
    </source>
</evidence>
<keyword evidence="2" id="KW-1133">Transmembrane helix</keyword>
<protein>
    <recommendedName>
        <fullName evidence="5">Apple domain-containing protein</fullName>
    </recommendedName>
</protein>
<accession>A0A6P8B5I5</accession>
<evidence type="ECO:0000256" key="1">
    <source>
        <dbReference type="SAM" id="MobiDB-lite"/>
    </source>
</evidence>
<reference evidence="3 4" key="1">
    <citation type="journal article" date="2019" name="Mol. Biol. Evol.">
        <title>Blast fungal genomes show frequent chromosomal changes, gene gains and losses, and effector gene turnover.</title>
        <authorList>
            <person name="Gomez Luciano L.B."/>
            <person name="Jason Tsai I."/>
            <person name="Chuma I."/>
            <person name="Tosa Y."/>
            <person name="Chen Y.H."/>
            <person name="Li J.Y."/>
            <person name="Li M.Y."/>
            <person name="Jade Lu M.Y."/>
            <person name="Nakayashiki H."/>
            <person name="Li W.H."/>
        </authorList>
    </citation>
    <scope>NUCLEOTIDE SEQUENCE [LARGE SCALE GENOMIC DNA]</scope>
    <source>
        <strain evidence="3 4">NI907</strain>
    </source>
</reference>
<reference evidence="4" key="2">
    <citation type="submission" date="2019-10" db="EMBL/GenBank/DDBJ databases">
        <authorList>
            <consortium name="NCBI Genome Project"/>
        </authorList>
    </citation>
    <scope>NUCLEOTIDE SEQUENCE</scope>
    <source>
        <strain evidence="4">NI907</strain>
    </source>
</reference>
<evidence type="ECO:0000256" key="2">
    <source>
        <dbReference type="SAM" id="Phobius"/>
    </source>
</evidence>
<organism evidence="3 4">
    <name type="scientific">Pyricularia grisea</name>
    <name type="common">Crabgrass-specific blast fungus</name>
    <name type="synonym">Magnaporthe grisea</name>
    <dbReference type="NCBI Taxonomy" id="148305"/>
    <lineage>
        <taxon>Eukaryota</taxon>
        <taxon>Fungi</taxon>
        <taxon>Dikarya</taxon>
        <taxon>Ascomycota</taxon>
        <taxon>Pezizomycotina</taxon>
        <taxon>Sordariomycetes</taxon>
        <taxon>Sordariomycetidae</taxon>
        <taxon>Magnaporthales</taxon>
        <taxon>Pyriculariaceae</taxon>
        <taxon>Pyricularia</taxon>
    </lineage>
</organism>
<name>A0A6P8B5I5_PYRGI</name>